<sequence>MDDSAYREYYWANYATGLGASLHELGHTFDLAHTKTGIMARGFDDIHRVFTVQRNQNTSNEREYRTCSRQSSPRMLSLVDIEGLPNESHTRQYRDTCYGSPFRKVIPNAINGSINLARSSPSSPLLLHKVETDFRQVSAQTSLTMCVKNYDGTETHRTIMQDEGQETVTEVTVSQDGVRFIGERGDISVYYLKWINKET</sequence>
<dbReference type="Proteomes" id="UP000597762">
    <property type="component" value="Unassembled WGS sequence"/>
</dbReference>
<evidence type="ECO:0000313" key="2">
    <source>
        <dbReference type="Proteomes" id="UP000597762"/>
    </source>
</evidence>
<dbReference type="InterPro" id="IPR021917">
    <property type="entry name" value="Unchr_Zn-peptidase-like"/>
</dbReference>
<name>A0A812EEF6_ACAPH</name>
<protein>
    <recommendedName>
        <fullName evidence="3">Zinc metalloproteinase</fullName>
    </recommendedName>
</protein>
<comment type="caution">
    <text evidence="1">The sequence shown here is derived from an EMBL/GenBank/DDBJ whole genome shotgun (WGS) entry which is preliminary data.</text>
</comment>
<proteinExistence type="predicted"/>
<dbReference type="AlphaFoldDB" id="A0A812EEF6"/>
<reference evidence="1" key="1">
    <citation type="submission" date="2021-01" db="EMBL/GenBank/DDBJ databases">
        <authorList>
            <person name="Li R."/>
            <person name="Bekaert M."/>
        </authorList>
    </citation>
    <scope>NUCLEOTIDE SEQUENCE</scope>
    <source>
        <strain evidence="1">Farmed</strain>
    </source>
</reference>
<dbReference type="Pfam" id="PF12044">
    <property type="entry name" value="Metallopep"/>
    <property type="match status" value="1"/>
</dbReference>
<dbReference type="EMBL" id="CAHIKZ030005202">
    <property type="protein sequence ID" value="CAE1320900.1"/>
    <property type="molecule type" value="Genomic_DNA"/>
</dbReference>
<dbReference type="PANTHER" id="PTHR21054">
    <property type="entry name" value="ZINC METALLOPROTEINASE-RELATED"/>
    <property type="match status" value="1"/>
</dbReference>
<gene>
    <name evidence="1" type="ORF">SPHA_71105</name>
</gene>
<dbReference type="OrthoDB" id="74460at2759"/>
<accession>A0A812EEF6</accession>
<keyword evidence="2" id="KW-1185">Reference proteome</keyword>
<evidence type="ECO:0008006" key="3">
    <source>
        <dbReference type="Google" id="ProtNLM"/>
    </source>
</evidence>
<organism evidence="1 2">
    <name type="scientific">Acanthosepion pharaonis</name>
    <name type="common">Pharaoh cuttlefish</name>
    <name type="synonym">Sepia pharaonis</name>
    <dbReference type="NCBI Taxonomy" id="158019"/>
    <lineage>
        <taxon>Eukaryota</taxon>
        <taxon>Metazoa</taxon>
        <taxon>Spiralia</taxon>
        <taxon>Lophotrochozoa</taxon>
        <taxon>Mollusca</taxon>
        <taxon>Cephalopoda</taxon>
        <taxon>Coleoidea</taxon>
        <taxon>Decapodiformes</taxon>
        <taxon>Sepiida</taxon>
        <taxon>Sepiina</taxon>
        <taxon>Sepiidae</taxon>
        <taxon>Acanthosepion</taxon>
    </lineage>
</organism>
<dbReference type="PANTHER" id="PTHR21054:SF2">
    <property type="entry name" value="MIP04191P"/>
    <property type="match status" value="1"/>
</dbReference>
<evidence type="ECO:0000313" key="1">
    <source>
        <dbReference type="EMBL" id="CAE1320900.1"/>
    </source>
</evidence>
<dbReference type="InterPro" id="IPR053002">
    <property type="entry name" value="Metalloproteinase_M10B"/>
</dbReference>